<organism evidence="3 4">
    <name type="scientific">Dictyostelium purpureum</name>
    <name type="common">Slime mold</name>
    <dbReference type="NCBI Taxonomy" id="5786"/>
    <lineage>
        <taxon>Eukaryota</taxon>
        <taxon>Amoebozoa</taxon>
        <taxon>Evosea</taxon>
        <taxon>Eumycetozoa</taxon>
        <taxon>Dictyostelia</taxon>
        <taxon>Dictyosteliales</taxon>
        <taxon>Dictyosteliaceae</taxon>
        <taxon>Dictyostelium</taxon>
    </lineage>
</organism>
<protein>
    <recommendedName>
        <fullName evidence="2">Rhodanese domain-containing protein</fullName>
    </recommendedName>
</protein>
<dbReference type="AlphaFoldDB" id="F0ZFQ0"/>
<dbReference type="Proteomes" id="UP000001064">
    <property type="component" value="Unassembled WGS sequence"/>
</dbReference>
<keyword evidence="4" id="KW-1185">Reference proteome</keyword>
<proteinExistence type="predicted"/>
<dbReference type="RefSeq" id="XP_003286265.1">
    <property type="nucleotide sequence ID" value="XM_003286217.1"/>
</dbReference>
<name>F0ZFQ0_DICPU</name>
<dbReference type="InParanoid" id="F0ZFQ0"/>
<evidence type="ECO:0000259" key="2">
    <source>
        <dbReference type="PROSITE" id="PS50206"/>
    </source>
</evidence>
<sequence>MELNNNNSNNTTNNCNNNNDDDNNNAPYGLVDLRKRDEYENGHFINSTNIPLEDLDERMFELPPRLSNIGIVFSEEDKSLEIKTIKELILFKLTNYSIQFLINQKEIEGCSELKERQTEVGTSSKMLWKPCLYISENIETIESKLNQIYSGKNVGKFKAIDIACGSGRDCLFLANRGCWNVVGVDNDQTLLNKMVEASKRFDISQDVTSLLLELEPPVSKKTQEISNQESEEKQCYTLLPTLLEHSKDHTERESNNSDDDGGGGYDLVHVARYLYRPLFPVLGDLVKPGGFVVYHTFMVPGTKPKKPRFLLNTNELKERFNGFVVLDYKETHLDDGRPIQVIFAQRPLNETK</sequence>
<dbReference type="PROSITE" id="PS50206">
    <property type="entry name" value="RHODANESE_3"/>
    <property type="match status" value="1"/>
</dbReference>
<dbReference type="OMA" id="WFQLPAK"/>
<dbReference type="Gene3D" id="3.40.250.10">
    <property type="entry name" value="Rhodanese-like domain"/>
    <property type="match status" value="1"/>
</dbReference>
<dbReference type="SUPFAM" id="SSF53335">
    <property type="entry name" value="S-adenosyl-L-methionine-dependent methyltransferases"/>
    <property type="match status" value="1"/>
</dbReference>
<dbReference type="InterPro" id="IPR029063">
    <property type="entry name" value="SAM-dependent_MTases_sf"/>
</dbReference>
<reference evidence="4" key="1">
    <citation type="journal article" date="2011" name="Genome Biol.">
        <title>Comparative genomics of the social amoebae Dictyostelium discoideum and Dictyostelium purpureum.</title>
        <authorList>
            <consortium name="US DOE Joint Genome Institute (JGI-PGF)"/>
            <person name="Sucgang R."/>
            <person name="Kuo A."/>
            <person name="Tian X."/>
            <person name="Salerno W."/>
            <person name="Parikh A."/>
            <person name="Feasley C.L."/>
            <person name="Dalin E."/>
            <person name="Tu H."/>
            <person name="Huang E."/>
            <person name="Barry K."/>
            <person name="Lindquist E."/>
            <person name="Shapiro H."/>
            <person name="Bruce D."/>
            <person name="Schmutz J."/>
            <person name="Salamov A."/>
            <person name="Fey P."/>
            <person name="Gaudet P."/>
            <person name="Anjard C."/>
            <person name="Babu M.M."/>
            <person name="Basu S."/>
            <person name="Bushmanova Y."/>
            <person name="van der Wel H."/>
            <person name="Katoh-Kurasawa M."/>
            <person name="Dinh C."/>
            <person name="Coutinho P.M."/>
            <person name="Saito T."/>
            <person name="Elias M."/>
            <person name="Schaap P."/>
            <person name="Kay R.R."/>
            <person name="Henrissat B."/>
            <person name="Eichinger L."/>
            <person name="Rivero F."/>
            <person name="Putnam N.H."/>
            <person name="West C.M."/>
            <person name="Loomis W.F."/>
            <person name="Chisholm R.L."/>
            <person name="Shaulsky G."/>
            <person name="Strassmann J.E."/>
            <person name="Queller D.C."/>
            <person name="Kuspa A."/>
            <person name="Grigoriev I.V."/>
        </authorList>
    </citation>
    <scope>NUCLEOTIDE SEQUENCE [LARGE SCALE GENOMIC DNA]</scope>
    <source>
        <strain evidence="4">QSDP1</strain>
    </source>
</reference>
<dbReference type="KEGG" id="dpp:DICPUDRAFT_30626"/>
<evidence type="ECO:0000256" key="1">
    <source>
        <dbReference type="SAM" id="MobiDB-lite"/>
    </source>
</evidence>
<dbReference type="CDD" id="cd02440">
    <property type="entry name" value="AdoMet_MTases"/>
    <property type="match status" value="1"/>
</dbReference>
<evidence type="ECO:0000313" key="4">
    <source>
        <dbReference type="Proteomes" id="UP000001064"/>
    </source>
</evidence>
<dbReference type="EMBL" id="GL871005">
    <property type="protein sequence ID" value="EGC37214.1"/>
    <property type="molecule type" value="Genomic_DNA"/>
</dbReference>
<dbReference type="VEuPathDB" id="AmoebaDB:DICPUDRAFT_30626"/>
<feature type="region of interest" description="Disordered" evidence="1">
    <location>
        <begin position="1"/>
        <end position="29"/>
    </location>
</feature>
<dbReference type="GeneID" id="10503638"/>
<gene>
    <name evidence="3" type="ORF">DICPUDRAFT_30626</name>
</gene>
<feature type="compositionally biased region" description="Low complexity" evidence="1">
    <location>
        <begin position="1"/>
        <end position="18"/>
    </location>
</feature>
<dbReference type="eggNOG" id="ENOG502S7WX">
    <property type="taxonomic scope" value="Eukaryota"/>
</dbReference>
<evidence type="ECO:0000313" key="3">
    <source>
        <dbReference type="EMBL" id="EGC37214.1"/>
    </source>
</evidence>
<dbReference type="InterPro" id="IPR036873">
    <property type="entry name" value="Rhodanese-like_dom_sf"/>
</dbReference>
<dbReference type="SUPFAM" id="SSF52821">
    <property type="entry name" value="Rhodanese/Cell cycle control phosphatase"/>
    <property type="match status" value="1"/>
</dbReference>
<dbReference type="InterPro" id="IPR001763">
    <property type="entry name" value="Rhodanese-like_dom"/>
</dbReference>
<accession>F0ZFQ0</accession>
<dbReference type="OrthoDB" id="74240at2759"/>
<feature type="domain" description="Rhodanese" evidence="2">
    <location>
        <begin position="30"/>
        <end position="65"/>
    </location>
</feature>
<dbReference type="Gene3D" id="3.40.50.150">
    <property type="entry name" value="Vaccinia Virus protein VP39"/>
    <property type="match status" value="1"/>
</dbReference>